<dbReference type="EMBL" id="JAPWIJ010000009">
    <property type="protein sequence ID" value="MCZ4520964.1"/>
    <property type="molecule type" value="Genomic_DNA"/>
</dbReference>
<gene>
    <name evidence="2" type="ORF">O4220_20835</name>
</gene>
<organism evidence="2 3">
    <name type="scientific">Rhodococcus ruber</name>
    <dbReference type="NCBI Taxonomy" id="1830"/>
    <lineage>
        <taxon>Bacteria</taxon>
        <taxon>Bacillati</taxon>
        <taxon>Actinomycetota</taxon>
        <taxon>Actinomycetes</taxon>
        <taxon>Mycobacteriales</taxon>
        <taxon>Nocardiaceae</taxon>
        <taxon>Rhodococcus</taxon>
    </lineage>
</organism>
<accession>A0ABT4MJ04</accession>
<feature type="region of interest" description="Disordered" evidence="1">
    <location>
        <begin position="39"/>
        <end position="59"/>
    </location>
</feature>
<sequence>MLTDDLVAAVPAPGLRHLAAMAGPDQALTVLVEHAFRSSLSEPGDPHLPHTPVGVTKVD</sequence>
<name>A0ABT4MJ04_9NOCA</name>
<comment type="caution">
    <text evidence="2">The sequence shown here is derived from an EMBL/GenBank/DDBJ whole genome shotgun (WGS) entry which is preliminary data.</text>
</comment>
<evidence type="ECO:0000256" key="1">
    <source>
        <dbReference type="SAM" id="MobiDB-lite"/>
    </source>
</evidence>
<evidence type="ECO:0000313" key="2">
    <source>
        <dbReference type="EMBL" id="MCZ4520964.1"/>
    </source>
</evidence>
<dbReference type="RefSeq" id="WP_269607381.1">
    <property type="nucleotide sequence ID" value="NZ_JAPWIJ010000009.1"/>
</dbReference>
<proteinExistence type="predicted"/>
<evidence type="ECO:0000313" key="3">
    <source>
        <dbReference type="Proteomes" id="UP001081071"/>
    </source>
</evidence>
<reference evidence="2" key="1">
    <citation type="submission" date="2022-12" db="EMBL/GenBank/DDBJ databases">
        <authorList>
            <person name="Krivoruchko A.V."/>
            <person name="Elkin A."/>
        </authorList>
    </citation>
    <scope>NUCLEOTIDE SEQUENCE</scope>
    <source>
        <strain evidence="2">IEGM 1391</strain>
    </source>
</reference>
<dbReference type="Proteomes" id="UP001081071">
    <property type="component" value="Unassembled WGS sequence"/>
</dbReference>
<keyword evidence="3" id="KW-1185">Reference proteome</keyword>
<protein>
    <submittedName>
        <fullName evidence="2">Uncharacterized protein</fullName>
    </submittedName>
</protein>